<sequence>MPGRSVITNLLQCVQDWTYAIDRGDPVYVIYLDFSNAFDRVPKNRLLYKLNHVGIRVSLLAWLSPTSRTEFSVSELVTNFLILLRSQVVFSVGTTSQMTPSYSVTQ</sequence>
<proteinExistence type="predicted"/>
<dbReference type="AlphaFoldDB" id="A0AA38MT67"/>
<dbReference type="Proteomes" id="UP001168821">
    <property type="component" value="Unassembled WGS sequence"/>
</dbReference>
<protein>
    <recommendedName>
        <fullName evidence="3">Reverse transcriptase domain-containing protein</fullName>
    </recommendedName>
</protein>
<keyword evidence="2" id="KW-1185">Reference proteome</keyword>
<dbReference type="EMBL" id="JALNTZ010000001">
    <property type="protein sequence ID" value="KAJ3666366.1"/>
    <property type="molecule type" value="Genomic_DNA"/>
</dbReference>
<reference evidence="1" key="1">
    <citation type="journal article" date="2023" name="G3 (Bethesda)">
        <title>Whole genome assemblies of Zophobas morio and Tenebrio molitor.</title>
        <authorList>
            <person name="Kaur S."/>
            <person name="Stinson S.A."/>
            <person name="diCenzo G.C."/>
        </authorList>
    </citation>
    <scope>NUCLEOTIDE SEQUENCE</scope>
    <source>
        <strain evidence="1">QUZm001</strain>
    </source>
</reference>
<name>A0AA38MT67_9CUCU</name>
<evidence type="ECO:0000313" key="1">
    <source>
        <dbReference type="EMBL" id="KAJ3666366.1"/>
    </source>
</evidence>
<evidence type="ECO:0008006" key="3">
    <source>
        <dbReference type="Google" id="ProtNLM"/>
    </source>
</evidence>
<comment type="caution">
    <text evidence="1">The sequence shown here is derived from an EMBL/GenBank/DDBJ whole genome shotgun (WGS) entry which is preliminary data.</text>
</comment>
<gene>
    <name evidence="1" type="ORF">Zmor_001810</name>
</gene>
<organism evidence="1 2">
    <name type="scientific">Zophobas morio</name>
    <dbReference type="NCBI Taxonomy" id="2755281"/>
    <lineage>
        <taxon>Eukaryota</taxon>
        <taxon>Metazoa</taxon>
        <taxon>Ecdysozoa</taxon>
        <taxon>Arthropoda</taxon>
        <taxon>Hexapoda</taxon>
        <taxon>Insecta</taxon>
        <taxon>Pterygota</taxon>
        <taxon>Neoptera</taxon>
        <taxon>Endopterygota</taxon>
        <taxon>Coleoptera</taxon>
        <taxon>Polyphaga</taxon>
        <taxon>Cucujiformia</taxon>
        <taxon>Tenebrionidae</taxon>
        <taxon>Zophobas</taxon>
    </lineage>
</organism>
<accession>A0AA38MT67</accession>
<evidence type="ECO:0000313" key="2">
    <source>
        <dbReference type="Proteomes" id="UP001168821"/>
    </source>
</evidence>